<comment type="caution">
    <text evidence="1">The sequence shown here is derived from an EMBL/GenBank/DDBJ whole genome shotgun (WGS) entry which is preliminary data.</text>
</comment>
<dbReference type="AlphaFoldDB" id="X0T4W1"/>
<protein>
    <submittedName>
        <fullName evidence="1">Uncharacterized protein</fullName>
    </submittedName>
</protein>
<reference evidence="1" key="1">
    <citation type="journal article" date="2014" name="Front. Microbiol.">
        <title>High frequency of phylogenetically diverse reductive dehalogenase-homologous genes in deep subseafloor sedimentary metagenomes.</title>
        <authorList>
            <person name="Kawai M."/>
            <person name="Futagami T."/>
            <person name="Toyoda A."/>
            <person name="Takaki Y."/>
            <person name="Nishi S."/>
            <person name="Hori S."/>
            <person name="Arai W."/>
            <person name="Tsubouchi T."/>
            <person name="Morono Y."/>
            <person name="Uchiyama I."/>
            <person name="Ito T."/>
            <person name="Fujiyama A."/>
            <person name="Inagaki F."/>
            <person name="Takami H."/>
        </authorList>
    </citation>
    <scope>NUCLEOTIDE SEQUENCE</scope>
    <source>
        <strain evidence="1">Expedition CK06-06</strain>
    </source>
</reference>
<accession>X0T4W1</accession>
<evidence type="ECO:0000313" key="1">
    <source>
        <dbReference type="EMBL" id="GAF83217.1"/>
    </source>
</evidence>
<feature type="non-terminal residue" evidence="1">
    <location>
        <position position="191"/>
    </location>
</feature>
<dbReference type="EMBL" id="BARS01002236">
    <property type="protein sequence ID" value="GAF83217.1"/>
    <property type="molecule type" value="Genomic_DNA"/>
</dbReference>
<sequence length="191" mass="22676">MNNIKFTVNDIDDINSSSDKLITTLQIKKMKRVENKIKYLKQNQDEMQYKLDKILSQTNKFKTYSKDIVHLSKKLKLILNLPNSVKMSRQLILYMFTNFVKKNIYIDKHGVIDNDTLKEHLEFPLNKILNRNNLFNELDKNLYKEAPFDTYPSQNSILISRELCNFLSLPFGVYLSHQDIYTNIIEYLNSR</sequence>
<name>X0T4W1_9ZZZZ</name>
<gene>
    <name evidence="1" type="ORF">S01H1_04216</name>
</gene>
<organism evidence="1">
    <name type="scientific">marine sediment metagenome</name>
    <dbReference type="NCBI Taxonomy" id="412755"/>
    <lineage>
        <taxon>unclassified sequences</taxon>
        <taxon>metagenomes</taxon>
        <taxon>ecological metagenomes</taxon>
    </lineage>
</organism>
<proteinExistence type="predicted"/>